<feature type="region of interest" description="Disordered" evidence="7">
    <location>
        <begin position="300"/>
        <end position="335"/>
    </location>
</feature>
<protein>
    <submittedName>
        <fullName evidence="9">1-phosphofructokinase</fullName>
        <ecNumber evidence="9">2.7.1.56</ecNumber>
    </submittedName>
</protein>
<dbReference type="PIRSF" id="PIRSF000535">
    <property type="entry name" value="1PFK/6PFK/LacC"/>
    <property type="match status" value="1"/>
</dbReference>
<evidence type="ECO:0000256" key="1">
    <source>
        <dbReference type="ARBA" id="ARBA00010688"/>
    </source>
</evidence>
<name>A0A1R4FC59_9MICC</name>
<sequence>MITTFTANPSLDRTIDLGAMLIRGAVQRALRADAQAAGKGVNVARGLVAAGVPTLAVLPGDATDPVVIGLGVDQLPHRALPIGQPLRSNVTLTEPDGTTTKVNEPGPTLGPAQQSTLTEALVRTANGSSWVVLAGSLPPGLPTDYYAKIVAHLHEVLGASRPLLAVDTSDAPLSDLYAGSGPLPDLIKPNAEELASLAGTHNAAELEASPELAASAARQLVQRGTAAVLATLGAQGAVLATVDGAWWATHPPVRARSTVGAGDSSLAGYLIAHDRGATPPECLRSAVAYGAAAASLPGSLIPTPEQTSPESVTVTPLTAAPTGQLLASSTQTPKE</sequence>
<dbReference type="Proteomes" id="UP000195913">
    <property type="component" value="Unassembled WGS sequence"/>
</dbReference>
<dbReference type="PANTHER" id="PTHR46566">
    <property type="entry name" value="1-PHOSPHOFRUCTOKINASE-RELATED"/>
    <property type="match status" value="1"/>
</dbReference>
<evidence type="ECO:0000256" key="3">
    <source>
        <dbReference type="ARBA" id="ARBA00022741"/>
    </source>
</evidence>
<proteinExistence type="inferred from homology"/>
<dbReference type="SUPFAM" id="SSF53613">
    <property type="entry name" value="Ribokinase-like"/>
    <property type="match status" value="1"/>
</dbReference>
<evidence type="ECO:0000313" key="9">
    <source>
        <dbReference type="EMBL" id="SJM53433.1"/>
    </source>
</evidence>
<dbReference type="GO" id="GO:0005524">
    <property type="term" value="F:ATP binding"/>
    <property type="evidence" value="ECO:0007669"/>
    <property type="project" value="UniProtKB-KW"/>
</dbReference>
<keyword evidence="5" id="KW-0067">ATP-binding</keyword>
<keyword evidence="4 9" id="KW-0418">Kinase</keyword>
<evidence type="ECO:0000256" key="4">
    <source>
        <dbReference type="ARBA" id="ARBA00022777"/>
    </source>
</evidence>
<dbReference type="CDD" id="cd01164">
    <property type="entry name" value="FruK_PfkB_like"/>
    <property type="match status" value="1"/>
</dbReference>
<dbReference type="InterPro" id="IPR011611">
    <property type="entry name" value="PfkB_dom"/>
</dbReference>
<evidence type="ECO:0000259" key="8">
    <source>
        <dbReference type="Pfam" id="PF00294"/>
    </source>
</evidence>
<dbReference type="InterPro" id="IPR029056">
    <property type="entry name" value="Ribokinase-like"/>
</dbReference>
<keyword evidence="3" id="KW-0547">Nucleotide-binding</keyword>
<keyword evidence="10" id="KW-1185">Reference proteome</keyword>
<evidence type="ECO:0000256" key="6">
    <source>
        <dbReference type="PIRNR" id="PIRNR000535"/>
    </source>
</evidence>
<evidence type="ECO:0000313" key="10">
    <source>
        <dbReference type="Proteomes" id="UP000195913"/>
    </source>
</evidence>
<evidence type="ECO:0000256" key="5">
    <source>
        <dbReference type="ARBA" id="ARBA00022840"/>
    </source>
</evidence>
<evidence type="ECO:0000256" key="7">
    <source>
        <dbReference type="SAM" id="MobiDB-lite"/>
    </source>
</evidence>
<dbReference type="InterPro" id="IPR017583">
    <property type="entry name" value="Tagatose/fructose_Pkinase"/>
</dbReference>
<comment type="similarity">
    <text evidence="1">Belongs to the carbohydrate kinase PfkB family.</text>
</comment>
<dbReference type="Pfam" id="PF00294">
    <property type="entry name" value="PfkB"/>
    <property type="match status" value="1"/>
</dbReference>
<dbReference type="PROSITE" id="PS00584">
    <property type="entry name" value="PFKB_KINASES_2"/>
    <property type="match status" value="1"/>
</dbReference>
<gene>
    <name evidence="9" type="ORF">FM101_03280</name>
</gene>
<dbReference type="EMBL" id="FUHW01000014">
    <property type="protein sequence ID" value="SJM53433.1"/>
    <property type="molecule type" value="Genomic_DNA"/>
</dbReference>
<feature type="compositionally biased region" description="Polar residues" evidence="7">
    <location>
        <begin position="304"/>
        <end position="316"/>
    </location>
</feature>
<dbReference type="AlphaFoldDB" id="A0A1R4FC59"/>
<dbReference type="PANTHER" id="PTHR46566:SF5">
    <property type="entry name" value="1-PHOSPHOFRUCTOKINASE"/>
    <property type="match status" value="1"/>
</dbReference>
<dbReference type="NCBIfam" id="TIGR03168">
    <property type="entry name" value="1-PFK"/>
    <property type="match status" value="1"/>
</dbReference>
<organism evidence="9 10">
    <name type="scientific">Arthrobacter rhombi</name>
    <dbReference type="NCBI Taxonomy" id="71253"/>
    <lineage>
        <taxon>Bacteria</taxon>
        <taxon>Bacillati</taxon>
        <taxon>Actinomycetota</taxon>
        <taxon>Actinomycetes</taxon>
        <taxon>Micrococcales</taxon>
        <taxon>Micrococcaceae</taxon>
        <taxon>Arthrobacter</taxon>
    </lineage>
</organism>
<dbReference type="EC" id="2.7.1.56" evidence="9"/>
<feature type="compositionally biased region" description="Polar residues" evidence="7">
    <location>
        <begin position="325"/>
        <end position="335"/>
    </location>
</feature>
<dbReference type="Gene3D" id="3.40.1190.20">
    <property type="match status" value="1"/>
</dbReference>
<dbReference type="RefSeq" id="WP_086995357.1">
    <property type="nucleotide sequence ID" value="NZ_FUHW01000014.1"/>
</dbReference>
<accession>A0A1R4FC59</accession>
<feature type="domain" description="Carbohydrate kinase PfkB" evidence="8">
    <location>
        <begin position="9"/>
        <end position="304"/>
    </location>
</feature>
<dbReference type="GO" id="GO:0005829">
    <property type="term" value="C:cytosol"/>
    <property type="evidence" value="ECO:0007669"/>
    <property type="project" value="TreeGrafter"/>
</dbReference>
<dbReference type="InterPro" id="IPR002173">
    <property type="entry name" value="Carboh/pur_kinase_PfkB_CS"/>
</dbReference>
<reference evidence="9 10" key="1">
    <citation type="submission" date="2017-02" db="EMBL/GenBank/DDBJ databases">
        <authorList>
            <person name="Peterson S.W."/>
        </authorList>
    </citation>
    <scope>NUCLEOTIDE SEQUENCE [LARGE SCALE GENOMIC DNA]</scope>
    <source>
        <strain evidence="9 10">B Ar 00.02</strain>
    </source>
</reference>
<keyword evidence="2 6" id="KW-0808">Transferase</keyword>
<dbReference type="GO" id="GO:0008662">
    <property type="term" value="F:1-phosphofructokinase activity"/>
    <property type="evidence" value="ECO:0007669"/>
    <property type="project" value="UniProtKB-EC"/>
</dbReference>
<evidence type="ECO:0000256" key="2">
    <source>
        <dbReference type="ARBA" id="ARBA00022679"/>
    </source>
</evidence>